<sequence>MKSNEEGDVRTGRKKFGVTDKERATIDIVRLASRKVRGGRVPTLQSIADKLNDAGCVTKSGGSFRPQTIAAIQERIAGGEFRTRAKRIKKTQLRSGDFRSEQQVTSDLQALRVAKAVSLRNIYLVLLGTGLRASELCDLRVSDIDVSKQMVNVRRG</sequence>
<comment type="caution">
    <text evidence="3">The sequence shown here is derived from an EMBL/GenBank/DDBJ whole genome shotgun (WGS) entry which is preliminary data.</text>
</comment>
<keyword evidence="1" id="KW-0233">DNA recombination</keyword>
<accession>A0A0F9LT97</accession>
<dbReference type="Pfam" id="PF00589">
    <property type="entry name" value="Phage_integrase"/>
    <property type="match status" value="1"/>
</dbReference>
<reference evidence="3" key="1">
    <citation type="journal article" date="2015" name="Nature">
        <title>Complex archaea that bridge the gap between prokaryotes and eukaryotes.</title>
        <authorList>
            <person name="Spang A."/>
            <person name="Saw J.H."/>
            <person name="Jorgensen S.L."/>
            <person name="Zaremba-Niedzwiedzka K."/>
            <person name="Martijn J."/>
            <person name="Lind A.E."/>
            <person name="van Eijk R."/>
            <person name="Schleper C."/>
            <person name="Guy L."/>
            <person name="Ettema T.J."/>
        </authorList>
    </citation>
    <scope>NUCLEOTIDE SEQUENCE</scope>
</reference>
<dbReference type="GO" id="GO:0006310">
    <property type="term" value="P:DNA recombination"/>
    <property type="evidence" value="ECO:0007669"/>
    <property type="project" value="UniProtKB-KW"/>
</dbReference>
<dbReference type="InterPro" id="IPR011010">
    <property type="entry name" value="DNA_brk_join_enz"/>
</dbReference>
<dbReference type="Gene3D" id="1.10.443.10">
    <property type="entry name" value="Intergrase catalytic core"/>
    <property type="match status" value="1"/>
</dbReference>
<dbReference type="GO" id="GO:0015074">
    <property type="term" value="P:DNA integration"/>
    <property type="evidence" value="ECO:0007669"/>
    <property type="project" value="InterPro"/>
</dbReference>
<dbReference type="SUPFAM" id="SSF56349">
    <property type="entry name" value="DNA breaking-rejoining enzymes"/>
    <property type="match status" value="1"/>
</dbReference>
<name>A0A0F9LT97_9ZZZZ</name>
<dbReference type="AlphaFoldDB" id="A0A0F9LT97"/>
<dbReference type="PROSITE" id="PS51898">
    <property type="entry name" value="TYR_RECOMBINASE"/>
    <property type="match status" value="1"/>
</dbReference>
<dbReference type="GO" id="GO:0003677">
    <property type="term" value="F:DNA binding"/>
    <property type="evidence" value="ECO:0007669"/>
    <property type="project" value="InterPro"/>
</dbReference>
<dbReference type="EMBL" id="LAZR01011703">
    <property type="protein sequence ID" value="KKM60302.1"/>
    <property type="molecule type" value="Genomic_DNA"/>
</dbReference>
<evidence type="ECO:0000313" key="3">
    <source>
        <dbReference type="EMBL" id="KKM60302.1"/>
    </source>
</evidence>
<dbReference type="InterPro" id="IPR013762">
    <property type="entry name" value="Integrase-like_cat_sf"/>
</dbReference>
<protein>
    <recommendedName>
        <fullName evidence="2">Tyr recombinase domain-containing protein</fullName>
    </recommendedName>
</protein>
<dbReference type="InterPro" id="IPR002104">
    <property type="entry name" value="Integrase_catalytic"/>
</dbReference>
<proteinExistence type="predicted"/>
<feature type="domain" description="Tyr recombinase" evidence="2">
    <location>
        <begin position="94"/>
        <end position="156"/>
    </location>
</feature>
<feature type="non-terminal residue" evidence="3">
    <location>
        <position position="156"/>
    </location>
</feature>
<evidence type="ECO:0000256" key="1">
    <source>
        <dbReference type="ARBA" id="ARBA00023172"/>
    </source>
</evidence>
<organism evidence="3">
    <name type="scientific">marine sediment metagenome</name>
    <dbReference type="NCBI Taxonomy" id="412755"/>
    <lineage>
        <taxon>unclassified sequences</taxon>
        <taxon>metagenomes</taxon>
        <taxon>ecological metagenomes</taxon>
    </lineage>
</organism>
<evidence type="ECO:0000259" key="2">
    <source>
        <dbReference type="PROSITE" id="PS51898"/>
    </source>
</evidence>
<gene>
    <name evidence="3" type="ORF">LCGC14_1543130</name>
</gene>